<dbReference type="Pfam" id="PF13416">
    <property type="entry name" value="SBP_bac_8"/>
    <property type="match status" value="1"/>
</dbReference>
<dbReference type="PANTHER" id="PTHR30061:SF50">
    <property type="entry name" value="MALTOSE_MALTODEXTRIN-BINDING PERIPLASMIC PROTEIN"/>
    <property type="match status" value="1"/>
</dbReference>
<feature type="chain" id="PRO_5025530837" evidence="4">
    <location>
        <begin position="31"/>
        <end position="458"/>
    </location>
</feature>
<dbReference type="GO" id="GO:0042956">
    <property type="term" value="P:maltodextrin transmembrane transport"/>
    <property type="evidence" value="ECO:0007669"/>
    <property type="project" value="TreeGrafter"/>
</dbReference>
<comment type="caution">
    <text evidence="5">The sequence shown here is derived from an EMBL/GenBank/DDBJ whole genome shotgun (WGS) entry which is preliminary data.</text>
</comment>
<comment type="similarity">
    <text evidence="1">Belongs to the bacterial solute-binding protein 1 family.</text>
</comment>
<dbReference type="InterPro" id="IPR006059">
    <property type="entry name" value="SBP"/>
</dbReference>
<gene>
    <name evidence="5" type="ORF">F4Y42_21655</name>
</gene>
<dbReference type="PANTHER" id="PTHR30061">
    <property type="entry name" value="MALTOSE-BINDING PERIPLASMIC PROTEIN"/>
    <property type="match status" value="1"/>
</dbReference>
<proteinExistence type="inferred from homology"/>
<dbReference type="PROSITE" id="PS51257">
    <property type="entry name" value="PROKAR_LIPOPROTEIN"/>
    <property type="match status" value="1"/>
</dbReference>
<keyword evidence="2" id="KW-0813">Transport</keyword>
<dbReference type="InterPro" id="IPR006311">
    <property type="entry name" value="TAT_signal"/>
</dbReference>
<dbReference type="GO" id="GO:0055052">
    <property type="term" value="C:ATP-binding cassette (ABC) transporter complex, substrate-binding subunit-containing"/>
    <property type="evidence" value="ECO:0007669"/>
    <property type="project" value="TreeGrafter"/>
</dbReference>
<evidence type="ECO:0000256" key="2">
    <source>
        <dbReference type="ARBA" id="ARBA00022448"/>
    </source>
</evidence>
<organism evidence="5">
    <name type="scientific">Caldilineaceae bacterium SB0664_bin_27</name>
    <dbReference type="NCBI Taxonomy" id="2605260"/>
    <lineage>
        <taxon>Bacteria</taxon>
        <taxon>Bacillati</taxon>
        <taxon>Chloroflexota</taxon>
        <taxon>Caldilineae</taxon>
        <taxon>Caldilineales</taxon>
        <taxon>Caldilineaceae</taxon>
    </lineage>
</organism>
<keyword evidence="3 4" id="KW-0732">Signal</keyword>
<evidence type="ECO:0000256" key="4">
    <source>
        <dbReference type="SAM" id="SignalP"/>
    </source>
</evidence>
<dbReference type="Gene3D" id="3.40.190.10">
    <property type="entry name" value="Periplasmic binding protein-like II"/>
    <property type="match status" value="2"/>
</dbReference>
<reference evidence="5" key="1">
    <citation type="submission" date="2019-09" db="EMBL/GenBank/DDBJ databases">
        <title>Characterisation of the sponge microbiome using genome-centric metagenomics.</title>
        <authorList>
            <person name="Engelberts J.P."/>
            <person name="Robbins S.J."/>
            <person name="De Goeij J.M."/>
            <person name="Aranda M."/>
            <person name="Bell S.C."/>
            <person name="Webster N.S."/>
        </authorList>
    </citation>
    <scope>NUCLEOTIDE SEQUENCE</scope>
    <source>
        <strain evidence="5">SB0664_bin_27</strain>
    </source>
</reference>
<feature type="signal peptide" evidence="4">
    <location>
        <begin position="1"/>
        <end position="30"/>
    </location>
</feature>
<evidence type="ECO:0000256" key="1">
    <source>
        <dbReference type="ARBA" id="ARBA00008520"/>
    </source>
</evidence>
<accession>A0A6B0YYB4</accession>
<evidence type="ECO:0000256" key="3">
    <source>
        <dbReference type="ARBA" id="ARBA00022729"/>
    </source>
</evidence>
<dbReference type="SUPFAM" id="SSF53850">
    <property type="entry name" value="Periplasmic binding protein-like II"/>
    <property type="match status" value="1"/>
</dbReference>
<dbReference type="GO" id="GO:0015768">
    <property type="term" value="P:maltose transport"/>
    <property type="evidence" value="ECO:0007669"/>
    <property type="project" value="TreeGrafter"/>
</dbReference>
<protein>
    <submittedName>
        <fullName evidence="5">Extracellular solute-binding protein</fullName>
    </submittedName>
</protein>
<dbReference type="EMBL" id="VXRG01000185">
    <property type="protein sequence ID" value="MXY96056.1"/>
    <property type="molecule type" value="Genomic_DNA"/>
</dbReference>
<evidence type="ECO:0000313" key="5">
    <source>
        <dbReference type="EMBL" id="MXY96056.1"/>
    </source>
</evidence>
<dbReference type="GO" id="GO:1901982">
    <property type="term" value="F:maltose binding"/>
    <property type="evidence" value="ECO:0007669"/>
    <property type="project" value="TreeGrafter"/>
</dbReference>
<dbReference type="PROSITE" id="PS51318">
    <property type="entry name" value="TAT"/>
    <property type="match status" value="1"/>
</dbReference>
<dbReference type="AlphaFoldDB" id="A0A6B0YYB4"/>
<sequence length="458" mass="51020">MSETRQTHRQMSRRGFLHAMALGAGGAALAACVVPEGAAMPAAEEAAAPAQENLPIIYWSMFGLQEAAQAQNQVERFNEQTGENAIFMSIGWGNVTQKAQVAIQGGNPPDMVSLWSQAYTWGPRGLLLPLEDYAERDGFDGEGWSKPAWDALWSDGHLWGTGHTLNVFALHSNDTLLEEGGFSADSPPESFADLDVMAEALTTHDDDGNITRLGFLPWLRSGSLWHWGWANGAQFYDEDTDTITAGSEEALLYTLEWFKSYADKFDIEKIDRYVSGFGNRSSLTEDPWYVDKIVLQIDGSWKRSWIPRYAPDLDYSVFKSPYGPGYTEPTSLVEIGAMFNVPNGAKNPDGGWQLAHFMAGKQQQIEFGNLVGDVPPLNEAARDPEFLNSLPFNELYVELTESEGGRAWPRIPVLEQYKTEIRRLQDEVIHGQIDPQQGLDDMTAKLQQELNDFRQQVG</sequence>
<name>A0A6B0YYB4_9CHLR</name>